<feature type="domain" description="MIR" evidence="9">
    <location>
        <begin position="1"/>
        <end position="184"/>
    </location>
</feature>
<keyword evidence="6" id="KW-0406">Ion transport</keyword>
<dbReference type="GO" id="GO:0005220">
    <property type="term" value="F:inositol 1,4,5-trisphosphate-gated calcium channel activity"/>
    <property type="evidence" value="ECO:0007669"/>
    <property type="project" value="UniProtKB-UniRule"/>
</dbReference>
<dbReference type="STRING" id="34508.A0A4U8V115"/>
<keyword evidence="6" id="KW-0256">Endoplasmic reticulum</keyword>
<evidence type="ECO:0000313" key="10">
    <source>
        <dbReference type="EMBL" id="TMS38969.1"/>
    </source>
</evidence>
<dbReference type="FunFam" id="1.25.10.30:FF:000003">
    <property type="entry name" value="Protein CBR-ITR-1, isoform a"/>
    <property type="match status" value="1"/>
</dbReference>
<dbReference type="InterPro" id="IPR016093">
    <property type="entry name" value="MIR_motif"/>
</dbReference>
<dbReference type="PRINTS" id="PR00779">
    <property type="entry name" value="INSP3RECEPTR"/>
</dbReference>
<evidence type="ECO:0000256" key="6">
    <source>
        <dbReference type="RuleBase" id="RU368044"/>
    </source>
</evidence>
<dbReference type="Gene3D" id="2.80.10.50">
    <property type="match status" value="1"/>
</dbReference>
<keyword evidence="6" id="KW-0472">Membrane</keyword>
<dbReference type="SUPFAM" id="SSF100909">
    <property type="entry name" value="IP3 receptor type 1 binding core, domain 2"/>
    <property type="match status" value="2"/>
</dbReference>
<dbReference type="EMBL" id="CM016762">
    <property type="protein sequence ID" value="TMS38969.1"/>
    <property type="molecule type" value="Genomic_DNA"/>
</dbReference>
<protein>
    <recommendedName>
        <fullName evidence="6">Inositol 1,4,5-trisphosphate receptor</fullName>
    </recommendedName>
</protein>
<evidence type="ECO:0000259" key="9">
    <source>
        <dbReference type="Pfam" id="PF02815"/>
    </source>
</evidence>
<dbReference type="InterPro" id="IPR015925">
    <property type="entry name" value="Ryanodine_IP3_receptor"/>
</dbReference>
<dbReference type="Gene3D" id="1.25.10.30">
    <property type="entry name" value="IP3 receptor type 1 binding core, RIH domain"/>
    <property type="match status" value="1"/>
</dbReference>
<evidence type="ECO:0000256" key="1">
    <source>
        <dbReference type="ARBA" id="ARBA00022568"/>
    </source>
</evidence>
<dbReference type="GO" id="GO:0005789">
    <property type="term" value="C:endoplasmic reticulum membrane"/>
    <property type="evidence" value="ECO:0007669"/>
    <property type="project" value="UniProtKB-SubCell"/>
</dbReference>
<keyword evidence="6" id="KW-0813">Transport</keyword>
<evidence type="ECO:0000256" key="5">
    <source>
        <dbReference type="ARBA" id="ARBA00023170"/>
    </source>
</evidence>
<keyword evidence="1 6" id="KW-0109">Calcium transport</keyword>
<name>A0A4U8V115_STECR</name>
<keyword evidence="3" id="KW-0677">Repeat</keyword>
<dbReference type="Pfam" id="PF01365">
    <property type="entry name" value="RYDR_ITPR"/>
    <property type="match status" value="2"/>
</dbReference>
<feature type="region of interest" description="Disordered" evidence="7">
    <location>
        <begin position="887"/>
        <end position="918"/>
    </location>
</feature>
<comment type="similarity">
    <text evidence="6">Belongs to the InsP3 receptor family.</text>
</comment>
<dbReference type="InterPro" id="IPR000699">
    <property type="entry name" value="RIH_dom"/>
</dbReference>
<dbReference type="PANTHER" id="PTHR13715">
    <property type="entry name" value="RYANODINE RECEPTOR AND IP3 RECEPTOR"/>
    <property type="match status" value="1"/>
</dbReference>
<reference evidence="10 11" key="2">
    <citation type="journal article" date="2019" name="G3 (Bethesda)">
        <title>Hybrid Assembly of the Genome of the Entomopathogenic Nematode Steinernema carpocapsae Identifies the X-Chromosome.</title>
        <authorList>
            <person name="Serra L."/>
            <person name="Macchietto M."/>
            <person name="Macias-Munoz A."/>
            <person name="McGill C.J."/>
            <person name="Rodriguez I.M."/>
            <person name="Rodriguez B."/>
            <person name="Murad R."/>
            <person name="Mortazavi A."/>
        </authorList>
    </citation>
    <scope>NUCLEOTIDE SEQUENCE [LARGE SCALE GENOMIC DNA]</scope>
    <source>
        <strain evidence="10 11">ALL</strain>
    </source>
</reference>
<dbReference type="GO" id="GO:0005509">
    <property type="term" value="F:calcium ion binding"/>
    <property type="evidence" value="ECO:0007669"/>
    <property type="project" value="TreeGrafter"/>
</dbReference>
<keyword evidence="5 6" id="KW-0675">Receptor</keyword>
<dbReference type="GO" id="GO:0035091">
    <property type="term" value="F:phosphatidylinositol binding"/>
    <property type="evidence" value="ECO:0007669"/>
    <property type="project" value="TreeGrafter"/>
</dbReference>
<proteinExistence type="inferred from homology"/>
<evidence type="ECO:0000256" key="2">
    <source>
        <dbReference type="ARBA" id="ARBA00022673"/>
    </source>
</evidence>
<dbReference type="Proteomes" id="UP000298663">
    <property type="component" value="Chromosome X"/>
</dbReference>
<sequence length="1681" mass="192533">MTNRPSAADATSSRALWEVQVVQKEAYRGGAASWRECYRFKHLATDKYLTVVPISYLSHMRETRRPSLVSVKAIEEPSSSNTLHLPGLKQIQDEPKYVLYPIDCSDPANELSLLFELDPCTLTKRESRIPIKSYVRLRHVETGTWVHTTDPTLKQNLYHSSKSEKGWVKVGCENMKIDKETFALLPVSPTEVRDLDFANDACKALHTFIRLIKGAKAIGKEPLNSTIQLLTDCIYFVTNTTNHMQDPLKIVDFSPKRDRQKLLREQGVLDQIFDLLKAPFLPRQGDTEVPPLLSSPQELTERNEVFKKMFQLSYSLLKYAQVGYRKNQEFLAEKFTQIQEQIGYDLLAEDTMTAVLHNNPKLLEKYVKTPHVERFVELVRNNRSGKFLDYLADLCVCRGEANKKIQELICNSVLSEKNRDIFMETTMKEIKPKKHSDASKLDLMRPLGTEKKYEIYVCWSDLYCKSLLSCVANAQINEDDRQMIDYYRHQLALLAQMCQEQQYLAIDPPPERKLLNISQQLPIELVLQCMSDTQLPFDLRACFTRLMLHLHVVRGSPVSAVRHARLWRDIPNKIDINGYCSRAVEGYVDGCRVRTGSHEYFKGVLKTVDDYLASLRKENVGEGPVLKDTAKNCEQNRLTLEIVTLARALAQFGFYSFAELLKLAQNLLAITDSSPKNTSQTSKQVGQMGQMIRQMTRGMLKSSVSTNSAPPKAAEALANEDPALAKQSREVILQTKLIVVEILQFIMDVRRDYRITVALSWFKNKFPCNENGELDCQPEINENMITELCNVVFQSTEDELNFDSEKGQQLLRILLQMTMSDFPKLTSIALKVLFRHFTQYQELVDDMKQVQLLVSNDDVENYRQVDRDLFILKNLTEKSELWVHADKHQSSPQGSIDKGLSRGQSTDKLFRSSSTETGRLVNGDSMDDRLMPFKRGQIHETIYQLSEFIGKQYGSSVKDCEPLLNQLFIMEDRDVAASALHELSDRAPLIAYPLIKDILIRLRQLCFKDQRTDVMNQQLLRNMRVYEVVLEFLSVPYDKKNDTEMPKLITHSHEFLRSFCRNNRENQARLHKYVTIENDAKEGSLNVETVEEVATLVAIFRNNRELSEHVAEELISHVVGLIEHKSRNSIFLEFLQVLVSYDDRGIEPAQEKVADEICSASDEVRQFYTDSASFEQLMEMMKTAPEYLEATHPLRYHIELVKLMAMCTRGKNETTELKCASHLPMDHIVRVVTSSDCVIDVKSVYLQFMLHCYIDTDVEMKDAYNAEYIESILDNMLHDINTLVDQLKSESKLSPRNAALERYVCHTVTEVLVKFFESDQPMFDIQKHQRKFTEVVQCMSTLQNGELKKNSNTSKNWYRVAECVKRLSKCAEENNIMLPANVVMPPVSATTTAKQRWQSAAHSARFISRNQNLAVRTHRLQTMSSYASTGDIHTNVVGCYQGMVTDFRNFLSPLQHAEGSVLVDVLHFPERLFPLGSDLRKQCEDGGVVAKLIQHCKLLLEKKQENLCVRVLQTLCKMATSAQHHFNDQGRNVRRMLLQRYFGSDAVQNFSSNLVGSIVTDGSNNRASTDHIMFDVELKPLRQMKLYDVQCKLNKAGAADLVIDLIVMDPSHDVFVKACQLAKAILYEGNAEVQMSFYHRLKKKNIAEPFFKTLILKLQTAQNRLKSEMMSVGNVRTKGSK</sequence>
<dbReference type="InterPro" id="IPR036300">
    <property type="entry name" value="MIR_dom_sf"/>
</dbReference>
<dbReference type="InterPro" id="IPR000493">
    <property type="entry name" value="InsP3_rcpt"/>
</dbReference>
<keyword evidence="11" id="KW-1185">Reference proteome</keyword>
<dbReference type="GO" id="GO:0005886">
    <property type="term" value="C:plasma membrane"/>
    <property type="evidence" value="ECO:0007669"/>
    <property type="project" value="TreeGrafter"/>
</dbReference>
<dbReference type="EMBL" id="AZBU02000001">
    <property type="protein sequence ID" value="TMS38969.1"/>
    <property type="molecule type" value="Genomic_DNA"/>
</dbReference>
<feature type="domain" description="RIH" evidence="8">
    <location>
        <begin position="228"/>
        <end position="427"/>
    </location>
</feature>
<dbReference type="InterPro" id="IPR016024">
    <property type="entry name" value="ARM-type_fold"/>
</dbReference>
<accession>A0A4U8V115</accession>
<evidence type="ECO:0000313" key="11">
    <source>
        <dbReference type="Proteomes" id="UP000298663"/>
    </source>
</evidence>
<comment type="subcellular location">
    <subcellularLocation>
        <location evidence="6">Endoplasmic reticulum membrane</location>
        <topology evidence="6">Multi-pass membrane protein</topology>
    </subcellularLocation>
</comment>
<dbReference type="InterPro" id="IPR035910">
    <property type="entry name" value="RyR/IP3R_RIH_dom_sf"/>
</dbReference>
<dbReference type="PANTHER" id="PTHR13715:SF102">
    <property type="entry name" value="INOSITOL 1,4,5-TRISPHOSPHATE RECEPTOR"/>
    <property type="match status" value="1"/>
</dbReference>
<evidence type="ECO:0000259" key="8">
    <source>
        <dbReference type="Pfam" id="PF01365"/>
    </source>
</evidence>
<feature type="compositionally biased region" description="Polar residues" evidence="7">
    <location>
        <begin position="902"/>
        <end position="917"/>
    </location>
</feature>
<gene>
    <name evidence="10" type="ORF">L596_005581</name>
</gene>
<dbReference type="SUPFAM" id="SSF82109">
    <property type="entry name" value="MIR domain"/>
    <property type="match status" value="1"/>
</dbReference>
<dbReference type="GO" id="GO:0051209">
    <property type="term" value="P:release of sequestered calcium ion into cytosol"/>
    <property type="evidence" value="ECO:0007669"/>
    <property type="project" value="UniProtKB-UniRule"/>
</dbReference>
<comment type="function">
    <text evidence="6">Receptor for inositol 1,4,5-trisphosphate, a second messenger that mediates the release of intracellular calcium.</text>
</comment>
<keyword evidence="6" id="KW-0407">Ion channel</keyword>
<dbReference type="SUPFAM" id="SSF48371">
    <property type="entry name" value="ARM repeat"/>
    <property type="match status" value="1"/>
</dbReference>
<keyword evidence="6" id="KW-1071">Ligand-gated ion channel</keyword>
<evidence type="ECO:0000256" key="4">
    <source>
        <dbReference type="ARBA" id="ARBA00022837"/>
    </source>
</evidence>
<keyword evidence="2 6" id="KW-0107">Calcium channel</keyword>
<dbReference type="Pfam" id="PF02815">
    <property type="entry name" value="MIR"/>
    <property type="match status" value="1"/>
</dbReference>
<dbReference type="OrthoDB" id="76898at2759"/>
<evidence type="ECO:0000256" key="7">
    <source>
        <dbReference type="SAM" id="MobiDB-lite"/>
    </source>
</evidence>
<keyword evidence="4 6" id="KW-0106">Calcium</keyword>
<organism evidence="10 11">
    <name type="scientific">Steinernema carpocapsae</name>
    <name type="common">Entomopathogenic nematode</name>
    <dbReference type="NCBI Taxonomy" id="34508"/>
    <lineage>
        <taxon>Eukaryota</taxon>
        <taxon>Metazoa</taxon>
        <taxon>Ecdysozoa</taxon>
        <taxon>Nematoda</taxon>
        <taxon>Chromadorea</taxon>
        <taxon>Rhabditida</taxon>
        <taxon>Tylenchina</taxon>
        <taxon>Panagrolaimomorpha</taxon>
        <taxon>Strongyloidoidea</taxon>
        <taxon>Steinernematidae</taxon>
        <taxon>Steinernema</taxon>
    </lineage>
</organism>
<dbReference type="GO" id="GO:0070679">
    <property type="term" value="F:inositol 1,4,5 trisphosphate binding"/>
    <property type="evidence" value="ECO:0007669"/>
    <property type="project" value="UniProtKB-UniRule"/>
</dbReference>
<dbReference type="GO" id="GO:0030667">
    <property type="term" value="C:secretory granule membrane"/>
    <property type="evidence" value="ECO:0007669"/>
    <property type="project" value="TreeGrafter"/>
</dbReference>
<comment type="caution">
    <text evidence="10">The sequence shown here is derived from an EMBL/GenBank/DDBJ whole genome shotgun (WGS) entry which is preliminary data.</text>
</comment>
<evidence type="ECO:0000256" key="3">
    <source>
        <dbReference type="ARBA" id="ARBA00022737"/>
    </source>
</evidence>
<reference evidence="10 11" key="1">
    <citation type="journal article" date="2015" name="Genome Biol.">
        <title>Comparative genomics of Steinernema reveals deeply conserved gene regulatory networks.</title>
        <authorList>
            <person name="Dillman A.R."/>
            <person name="Macchietto M."/>
            <person name="Porter C.F."/>
            <person name="Rogers A."/>
            <person name="Williams B."/>
            <person name="Antoshechkin I."/>
            <person name="Lee M.M."/>
            <person name="Goodwin Z."/>
            <person name="Lu X."/>
            <person name="Lewis E.E."/>
            <person name="Goodrich-Blair H."/>
            <person name="Stock S.P."/>
            <person name="Adams B.J."/>
            <person name="Sternberg P.W."/>
            <person name="Mortazavi A."/>
        </authorList>
    </citation>
    <scope>NUCLEOTIDE SEQUENCE [LARGE SCALE GENOMIC DNA]</scope>
    <source>
        <strain evidence="10 11">ALL</strain>
    </source>
</reference>
<dbReference type="GO" id="GO:0016529">
    <property type="term" value="C:sarcoplasmic reticulum"/>
    <property type="evidence" value="ECO:0007669"/>
    <property type="project" value="TreeGrafter"/>
</dbReference>
<feature type="domain" description="RIH" evidence="8">
    <location>
        <begin position="1009"/>
        <end position="1157"/>
    </location>
</feature>
<comment type="domain">
    <text evidence="6">The receptor contains a calcium channel in its C-terminal extremity. Its large N-terminal cytoplasmic region has the ligand-binding site in the N-terminus and modulatory sites in the middle portion immediately upstream of the channel region.</text>
</comment>